<evidence type="ECO:0000313" key="2">
    <source>
        <dbReference type="EMBL" id="KAG6963108.1"/>
    </source>
</evidence>
<dbReference type="AlphaFoldDB" id="A0A8J5J766"/>
<accession>A0A8J5J766</accession>
<protein>
    <submittedName>
        <fullName evidence="2">Uncharacterized protein</fullName>
    </submittedName>
</protein>
<organism evidence="2 3">
    <name type="scientific">Phytophthora aleatoria</name>
    <dbReference type="NCBI Taxonomy" id="2496075"/>
    <lineage>
        <taxon>Eukaryota</taxon>
        <taxon>Sar</taxon>
        <taxon>Stramenopiles</taxon>
        <taxon>Oomycota</taxon>
        <taxon>Peronosporomycetes</taxon>
        <taxon>Peronosporales</taxon>
        <taxon>Peronosporaceae</taxon>
        <taxon>Phytophthora</taxon>
    </lineage>
</organism>
<proteinExistence type="predicted"/>
<feature type="region of interest" description="Disordered" evidence="1">
    <location>
        <begin position="48"/>
        <end position="71"/>
    </location>
</feature>
<dbReference type="EMBL" id="JAENGY010000432">
    <property type="protein sequence ID" value="KAG6963108.1"/>
    <property type="molecule type" value="Genomic_DNA"/>
</dbReference>
<dbReference type="Proteomes" id="UP000709295">
    <property type="component" value="Unassembled WGS sequence"/>
</dbReference>
<feature type="region of interest" description="Disordered" evidence="1">
    <location>
        <begin position="1"/>
        <end position="24"/>
    </location>
</feature>
<sequence length="162" mass="16478">MSDGEGLRSSNAPRKILRKKPRSLQLSSATQSTISAFLENDASGLSDSSFDFDMPSTTDSAGPTSSAPDTSTSVVAVLVPTSSGLSSSVAHLSPPAVSSSVLITSAELPGLGAPSVSISRRASIARLLSCSRPFSASSVEILPGSLVSVQDSSGQHDYHGGR</sequence>
<gene>
    <name evidence="2" type="ORF">JG688_00008309</name>
</gene>
<name>A0A8J5J766_9STRA</name>
<evidence type="ECO:0000313" key="3">
    <source>
        <dbReference type="Proteomes" id="UP000709295"/>
    </source>
</evidence>
<reference evidence="2" key="1">
    <citation type="submission" date="2021-01" db="EMBL/GenBank/DDBJ databases">
        <title>Phytophthora aleatoria, a newly-described species from Pinus radiata is distinct from Phytophthora cactorum isolates based on comparative genomics.</title>
        <authorList>
            <person name="Mcdougal R."/>
            <person name="Panda P."/>
            <person name="Williams N."/>
            <person name="Studholme D.J."/>
        </authorList>
    </citation>
    <scope>NUCLEOTIDE SEQUENCE</scope>
    <source>
        <strain evidence="2">NZFS 4037</strain>
    </source>
</reference>
<keyword evidence="3" id="KW-1185">Reference proteome</keyword>
<evidence type="ECO:0000256" key="1">
    <source>
        <dbReference type="SAM" id="MobiDB-lite"/>
    </source>
</evidence>
<comment type="caution">
    <text evidence="2">The sequence shown here is derived from an EMBL/GenBank/DDBJ whole genome shotgun (WGS) entry which is preliminary data.</text>
</comment>